<protein>
    <recommendedName>
        <fullName evidence="1">Rhodanese domain-containing protein</fullName>
    </recommendedName>
</protein>
<reference evidence="3" key="1">
    <citation type="submission" date="2021-01" db="EMBL/GenBank/DDBJ databases">
        <authorList>
            <person name="Corre E."/>
            <person name="Pelletier E."/>
            <person name="Niang G."/>
            <person name="Scheremetjew M."/>
            <person name="Finn R."/>
            <person name="Kale V."/>
            <person name="Holt S."/>
            <person name="Cochrane G."/>
            <person name="Meng A."/>
            <person name="Brown T."/>
            <person name="Cohen L."/>
        </authorList>
    </citation>
    <scope>NUCLEOTIDE SEQUENCE</scope>
    <source>
        <strain evidence="3">379</strain>
    </source>
</reference>
<dbReference type="AlphaFoldDB" id="A0A6U8Y6C8"/>
<evidence type="ECO:0000313" key="3">
    <source>
        <dbReference type="EMBL" id="CAE0558349.1"/>
    </source>
</evidence>
<organism evidence="3">
    <name type="scientific">Emiliania huxleyi</name>
    <name type="common">Coccolithophore</name>
    <name type="synonym">Pontosphaera huxleyi</name>
    <dbReference type="NCBI Taxonomy" id="2903"/>
    <lineage>
        <taxon>Eukaryota</taxon>
        <taxon>Haptista</taxon>
        <taxon>Haptophyta</taxon>
        <taxon>Prymnesiophyceae</taxon>
        <taxon>Isochrysidales</taxon>
        <taxon>Noelaerhabdaceae</taxon>
        <taxon>Emiliania</taxon>
    </lineage>
</organism>
<dbReference type="CDD" id="cd00158">
    <property type="entry name" value="RHOD"/>
    <property type="match status" value="1"/>
</dbReference>
<dbReference type="Pfam" id="PF00581">
    <property type="entry name" value="Rhodanese"/>
    <property type="match status" value="1"/>
</dbReference>
<dbReference type="SMART" id="SM00450">
    <property type="entry name" value="RHOD"/>
    <property type="match status" value="1"/>
</dbReference>
<dbReference type="EMBL" id="HBIR01029644">
    <property type="protein sequence ID" value="CAE0558346.1"/>
    <property type="molecule type" value="Transcribed_RNA"/>
</dbReference>
<dbReference type="PROSITE" id="PS50206">
    <property type="entry name" value="RHODANESE_3"/>
    <property type="match status" value="1"/>
</dbReference>
<sequence>MFISDGLGGDVNEVRWIGLSKARDLFEKERAIFIDCRSDHIFASGSIPGARNVSMERVGNWGIVDALGRELIHEMLSTRRHQLIIVTSQVATPYSRCRAFCRYLLRAGHTTLPAARFRRLRGGIFGWKHKGGPVTQMLAYHGDEPYPAPPPPPLDAAALEKAALESKEGEAEIVD</sequence>
<gene>
    <name evidence="2" type="ORF">EHUX00137_LOCUS22913</name>
    <name evidence="3" type="ORF">EHUX00137_LOCUS22915</name>
</gene>
<dbReference type="SUPFAM" id="SSF52821">
    <property type="entry name" value="Rhodanese/Cell cycle control phosphatase"/>
    <property type="match status" value="1"/>
</dbReference>
<evidence type="ECO:0000313" key="2">
    <source>
        <dbReference type="EMBL" id="CAE0558346.1"/>
    </source>
</evidence>
<accession>A0A6U8Y6C8</accession>
<proteinExistence type="predicted"/>
<dbReference type="InterPro" id="IPR036873">
    <property type="entry name" value="Rhodanese-like_dom_sf"/>
</dbReference>
<evidence type="ECO:0000259" key="1">
    <source>
        <dbReference type="PROSITE" id="PS50206"/>
    </source>
</evidence>
<feature type="domain" description="Rhodanese" evidence="1">
    <location>
        <begin position="27"/>
        <end position="136"/>
    </location>
</feature>
<dbReference type="EMBL" id="HBIR01029646">
    <property type="protein sequence ID" value="CAE0558349.1"/>
    <property type="molecule type" value="Transcribed_RNA"/>
</dbReference>
<name>A0A6U8Y6C8_EMIHU</name>
<dbReference type="InterPro" id="IPR001763">
    <property type="entry name" value="Rhodanese-like_dom"/>
</dbReference>
<dbReference type="Gene3D" id="3.40.250.10">
    <property type="entry name" value="Rhodanese-like domain"/>
    <property type="match status" value="1"/>
</dbReference>